<dbReference type="Pfam" id="PF04647">
    <property type="entry name" value="AgrB"/>
    <property type="match status" value="1"/>
</dbReference>
<dbReference type="InterPro" id="IPR006741">
    <property type="entry name" value="AgrB"/>
</dbReference>
<dbReference type="GO" id="GO:0006508">
    <property type="term" value="P:proteolysis"/>
    <property type="evidence" value="ECO:0007669"/>
    <property type="project" value="UniProtKB-KW"/>
</dbReference>
<dbReference type="EMBL" id="DVJN01000213">
    <property type="protein sequence ID" value="HIS93555.1"/>
    <property type="molecule type" value="Genomic_DNA"/>
</dbReference>
<sequence>MFKRVERLVDWWIRMGAAKEEDREVLAYGADLALYTVASTGALLLTGLLWGRWWEAAAIIACFYINQTNGGGFHADSHGKCFCTMWAGLCLCLLSFFVHLPRAAYAVCMAASLAALLAVPLVLHKNKAYLENRRAALARKSRAIVLIEAACAAAILLFGPWALWHAAACGLLASAASRLVAFILAKRTGNARG</sequence>
<organism evidence="9 10">
    <name type="scientific">Candidatus Alectryocaccomicrobium excrementavium</name>
    <dbReference type="NCBI Taxonomy" id="2840668"/>
    <lineage>
        <taxon>Bacteria</taxon>
        <taxon>Bacillati</taxon>
        <taxon>Bacillota</taxon>
        <taxon>Clostridia</taxon>
        <taxon>Candidatus Alectryocaccomicrobium</taxon>
    </lineage>
</organism>
<evidence type="ECO:0000256" key="4">
    <source>
        <dbReference type="ARBA" id="ARBA00022692"/>
    </source>
</evidence>
<evidence type="ECO:0000313" key="10">
    <source>
        <dbReference type="Proteomes" id="UP000824140"/>
    </source>
</evidence>
<evidence type="ECO:0000256" key="1">
    <source>
        <dbReference type="ARBA" id="ARBA00022475"/>
    </source>
</evidence>
<evidence type="ECO:0000256" key="5">
    <source>
        <dbReference type="ARBA" id="ARBA00022801"/>
    </source>
</evidence>
<dbReference type="GO" id="GO:0008233">
    <property type="term" value="F:peptidase activity"/>
    <property type="evidence" value="ECO:0007669"/>
    <property type="project" value="UniProtKB-KW"/>
</dbReference>
<dbReference type="GO" id="GO:0016020">
    <property type="term" value="C:membrane"/>
    <property type="evidence" value="ECO:0007669"/>
    <property type="project" value="InterPro"/>
</dbReference>
<keyword evidence="2" id="KW-0673">Quorum sensing</keyword>
<proteinExistence type="predicted"/>
<dbReference type="GO" id="GO:0009372">
    <property type="term" value="P:quorum sensing"/>
    <property type="evidence" value="ECO:0007669"/>
    <property type="project" value="UniProtKB-KW"/>
</dbReference>
<evidence type="ECO:0000313" key="9">
    <source>
        <dbReference type="EMBL" id="HIS93555.1"/>
    </source>
</evidence>
<accession>A0A9D1G333</accession>
<evidence type="ECO:0000256" key="6">
    <source>
        <dbReference type="ARBA" id="ARBA00022989"/>
    </source>
</evidence>
<name>A0A9D1G333_9FIRM</name>
<protein>
    <submittedName>
        <fullName evidence="9">Accessory gene regulator B family protein</fullName>
    </submittedName>
</protein>
<keyword evidence="7 8" id="KW-0472">Membrane</keyword>
<keyword evidence="1" id="KW-1003">Cell membrane</keyword>
<feature type="transmembrane region" description="Helical" evidence="8">
    <location>
        <begin position="104"/>
        <end position="123"/>
    </location>
</feature>
<reference evidence="9" key="2">
    <citation type="journal article" date="2021" name="PeerJ">
        <title>Extensive microbial diversity within the chicken gut microbiome revealed by metagenomics and culture.</title>
        <authorList>
            <person name="Gilroy R."/>
            <person name="Ravi A."/>
            <person name="Getino M."/>
            <person name="Pursley I."/>
            <person name="Horton D.L."/>
            <person name="Alikhan N.F."/>
            <person name="Baker D."/>
            <person name="Gharbi K."/>
            <person name="Hall N."/>
            <person name="Watson M."/>
            <person name="Adriaenssens E.M."/>
            <person name="Foster-Nyarko E."/>
            <person name="Jarju S."/>
            <person name="Secka A."/>
            <person name="Antonio M."/>
            <person name="Oren A."/>
            <person name="Chaudhuri R.R."/>
            <person name="La Ragione R."/>
            <person name="Hildebrand F."/>
            <person name="Pallen M.J."/>
        </authorList>
    </citation>
    <scope>NUCLEOTIDE SEQUENCE</scope>
    <source>
        <strain evidence="9">13766</strain>
    </source>
</reference>
<reference evidence="9" key="1">
    <citation type="submission" date="2020-10" db="EMBL/GenBank/DDBJ databases">
        <authorList>
            <person name="Gilroy R."/>
        </authorList>
    </citation>
    <scope>NUCLEOTIDE SEQUENCE</scope>
    <source>
        <strain evidence="9">13766</strain>
    </source>
</reference>
<evidence type="ECO:0000256" key="3">
    <source>
        <dbReference type="ARBA" id="ARBA00022670"/>
    </source>
</evidence>
<evidence type="ECO:0000256" key="7">
    <source>
        <dbReference type="ARBA" id="ARBA00023136"/>
    </source>
</evidence>
<keyword evidence="3" id="KW-0645">Protease</keyword>
<feature type="transmembrane region" description="Helical" evidence="8">
    <location>
        <begin position="32"/>
        <end position="50"/>
    </location>
</feature>
<comment type="caution">
    <text evidence="9">The sequence shown here is derived from an EMBL/GenBank/DDBJ whole genome shotgun (WGS) entry which is preliminary data.</text>
</comment>
<dbReference type="Proteomes" id="UP000824140">
    <property type="component" value="Unassembled WGS sequence"/>
</dbReference>
<keyword evidence="4 8" id="KW-0812">Transmembrane</keyword>
<dbReference type="AlphaFoldDB" id="A0A9D1G333"/>
<evidence type="ECO:0000256" key="2">
    <source>
        <dbReference type="ARBA" id="ARBA00022654"/>
    </source>
</evidence>
<evidence type="ECO:0000256" key="8">
    <source>
        <dbReference type="SAM" id="Phobius"/>
    </source>
</evidence>
<feature type="transmembrane region" description="Helical" evidence="8">
    <location>
        <begin position="143"/>
        <end position="159"/>
    </location>
</feature>
<gene>
    <name evidence="9" type="ORF">IAA84_11105</name>
</gene>
<keyword evidence="5" id="KW-0378">Hydrolase</keyword>
<keyword evidence="6 8" id="KW-1133">Transmembrane helix</keyword>